<accession>A0A5B8QW26</accession>
<protein>
    <submittedName>
        <fullName evidence="8">DUF4433 domain-containing protein</fullName>
    </submittedName>
</protein>
<feature type="domain" description="DarT" evidence="7">
    <location>
        <begin position="28"/>
        <end position="218"/>
    </location>
</feature>
<feature type="binding site" evidence="6">
    <location>
        <begin position="32"/>
        <end position="34"/>
    </location>
    <ligand>
        <name>NAD(+)</name>
        <dbReference type="ChEBI" id="CHEBI:57540"/>
    </ligand>
</feature>
<evidence type="ECO:0000313" key="8">
    <source>
        <dbReference type="EMBL" id="QDZ90823.1"/>
    </source>
</evidence>
<feature type="binding site" evidence="6">
    <location>
        <position position="67"/>
    </location>
    <ligand>
        <name>NAD(+)</name>
        <dbReference type="ChEBI" id="CHEBI:57540"/>
    </ligand>
</feature>
<evidence type="ECO:0000256" key="2">
    <source>
        <dbReference type="ARBA" id="ARBA00022676"/>
    </source>
</evidence>
<evidence type="ECO:0000256" key="6">
    <source>
        <dbReference type="PROSITE-ProRule" id="PRU01362"/>
    </source>
</evidence>
<keyword evidence="1 6" id="KW-1277">Toxin-antitoxin system</keyword>
<name>A0A5B8QW26_9GAMM</name>
<organism evidence="8 9">
    <name type="scientific">Shewanella decolorationis</name>
    <dbReference type="NCBI Taxonomy" id="256839"/>
    <lineage>
        <taxon>Bacteria</taxon>
        <taxon>Pseudomonadati</taxon>
        <taxon>Pseudomonadota</taxon>
        <taxon>Gammaproteobacteria</taxon>
        <taxon>Alteromonadales</taxon>
        <taxon>Shewanellaceae</taxon>
        <taxon>Shewanella</taxon>
    </lineage>
</organism>
<comment type="catalytic activity">
    <reaction evidence="6">
        <text>a thymidine in DNA + NAD(+) = an N-(ADP-alpha-D-ribosyl)-thymidine in DNA + nicotinamide + H(+)</text>
        <dbReference type="Rhea" id="RHEA:71651"/>
        <dbReference type="Rhea" id="RHEA-COMP:13556"/>
        <dbReference type="Rhea" id="RHEA-COMP:18051"/>
        <dbReference type="ChEBI" id="CHEBI:15378"/>
        <dbReference type="ChEBI" id="CHEBI:17154"/>
        <dbReference type="ChEBI" id="CHEBI:57540"/>
        <dbReference type="ChEBI" id="CHEBI:137386"/>
        <dbReference type="ChEBI" id="CHEBI:191199"/>
    </reaction>
</comment>
<evidence type="ECO:0000313" key="9">
    <source>
        <dbReference type="Proteomes" id="UP000321124"/>
    </source>
</evidence>
<evidence type="ECO:0000256" key="3">
    <source>
        <dbReference type="ARBA" id="ARBA00022679"/>
    </source>
</evidence>
<dbReference type="GO" id="GO:0016757">
    <property type="term" value="F:glycosyltransferase activity"/>
    <property type="evidence" value="ECO:0007669"/>
    <property type="project" value="UniProtKB-UniRule"/>
</dbReference>
<dbReference type="GO" id="GO:0003677">
    <property type="term" value="F:DNA binding"/>
    <property type="evidence" value="ECO:0007669"/>
    <property type="project" value="UniProtKB-UniRule"/>
</dbReference>
<dbReference type="EMBL" id="CP031775">
    <property type="protein sequence ID" value="QDZ90823.1"/>
    <property type="molecule type" value="Genomic_DNA"/>
</dbReference>
<dbReference type="InterPro" id="IPR029494">
    <property type="entry name" value="DarT"/>
</dbReference>
<dbReference type="Proteomes" id="UP000321124">
    <property type="component" value="Chromosome"/>
</dbReference>
<proteinExistence type="inferred from homology"/>
<dbReference type="Pfam" id="PF14487">
    <property type="entry name" value="DarT"/>
    <property type="match status" value="1"/>
</dbReference>
<gene>
    <name evidence="8" type="ORF">D0436_10285</name>
</gene>
<dbReference type="PROSITE" id="PS52018">
    <property type="entry name" value="DART"/>
    <property type="match status" value="1"/>
</dbReference>
<dbReference type="AlphaFoldDB" id="A0A5B8QW26"/>
<dbReference type="RefSeq" id="WP_126513095.1">
    <property type="nucleotide sequence ID" value="NZ_CP031775.2"/>
</dbReference>
<evidence type="ECO:0000256" key="4">
    <source>
        <dbReference type="ARBA" id="ARBA00022695"/>
    </source>
</evidence>
<comment type="caution">
    <text evidence="6">Lacks conserved residue(s) required for the propagation of feature annotation.</text>
</comment>
<evidence type="ECO:0000259" key="7">
    <source>
        <dbReference type="PROSITE" id="PS52018"/>
    </source>
</evidence>
<keyword evidence="4 6" id="KW-0548">Nucleotidyltransferase</keyword>
<keyword evidence="2 6" id="KW-0328">Glycosyltransferase</keyword>
<evidence type="ECO:0000256" key="5">
    <source>
        <dbReference type="ARBA" id="ARBA00023125"/>
    </source>
</evidence>
<comment type="similarity">
    <text evidence="6">Belongs to the DarT ADP-ribosyltransferase family.</text>
</comment>
<keyword evidence="3 6" id="KW-0808">Transferase</keyword>
<feature type="active site" description="Proton acceptor" evidence="6">
    <location>
        <position position="67"/>
    </location>
</feature>
<keyword evidence="5 6" id="KW-0238">DNA-binding</keyword>
<sequence length="226" mass="25814">MMLVLNQYAFAPKTGSDLTSSLRSRGIQRLLHFTLVDNLASIIKYGLLGRTELEQRQLNYIYTDNKRLDGNPNAICLSITSPNYKMFFSKRNSFSQLGYQDSDWVVILLKPEVLLNLPAAFTFTNAADSRCRGQWQRHSSREAFEAMFYDEALRATLGLNPKQPTNPQAEIQVMRSIPSDWIDAIVCHPNADIRKLQSVAGNLPVLPIYEAFAPRHDYSYWSVNYN</sequence>
<dbReference type="GO" id="GO:0016779">
    <property type="term" value="F:nucleotidyltransferase activity"/>
    <property type="evidence" value="ECO:0007669"/>
    <property type="project" value="UniProtKB-UniRule"/>
</dbReference>
<evidence type="ECO:0000256" key="1">
    <source>
        <dbReference type="ARBA" id="ARBA00022649"/>
    </source>
</evidence>
<reference evidence="8 9" key="1">
    <citation type="journal article" date="2019" name="Ecotoxicol. Environ. Saf.">
        <title>Microbial characterization of heavy metal resistant bacterial strains isolated from an electroplating wastewater treatment plant.</title>
        <authorList>
            <person name="Cai X."/>
            <person name="Zheng X."/>
            <person name="Zhang D."/>
            <person name="Iqbal W."/>
            <person name="Liu C."/>
            <person name="Yang B."/>
            <person name="Zhao X."/>
            <person name="Lu X."/>
            <person name="Mao Y."/>
        </authorList>
    </citation>
    <scope>NUCLEOTIDE SEQUENCE [LARGE SCALE GENOMIC DNA]</scope>
    <source>
        <strain evidence="8 9">Ni1-3</strain>
    </source>
</reference>
<feature type="active site" evidence="6">
    <location>
        <position position="170"/>
    </location>
</feature>
<dbReference type="KEGG" id="sdeo:D0436_10285"/>